<name>A0A0F9H741_9ZZZZ</name>
<dbReference type="Gene3D" id="3.40.50.150">
    <property type="entry name" value="Vaccinia Virus protein VP39"/>
    <property type="match status" value="1"/>
</dbReference>
<dbReference type="EMBL" id="LAZR01015903">
    <property type="protein sequence ID" value="KKM06855.1"/>
    <property type="molecule type" value="Genomic_DNA"/>
</dbReference>
<gene>
    <name evidence="1" type="ORF">LCGC14_1739820</name>
</gene>
<sequence>MICKKLNRKFIGFEIEKETFDIAKDRIEKANTLLEYDQIKLL</sequence>
<evidence type="ECO:0000313" key="1">
    <source>
        <dbReference type="EMBL" id="KKM06855.1"/>
    </source>
</evidence>
<comment type="caution">
    <text evidence="1">The sequence shown here is derived from an EMBL/GenBank/DDBJ whole genome shotgun (WGS) entry which is preliminary data.</text>
</comment>
<accession>A0A0F9H741</accession>
<protein>
    <recommendedName>
        <fullName evidence="2">DNA methylase N-4/N-6 domain-containing protein</fullName>
    </recommendedName>
</protein>
<reference evidence="1" key="1">
    <citation type="journal article" date="2015" name="Nature">
        <title>Complex archaea that bridge the gap between prokaryotes and eukaryotes.</title>
        <authorList>
            <person name="Spang A."/>
            <person name="Saw J.H."/>
            <person name="Jorgensen S.L."/>
            <person name="Zaremba-Niedzwiedzka K."/>
            <person name="Martijn J."/>
            <person name="Lind A.E."/>
            <person name="van Eijk R."/>
            <person name="Schleper C."/>
            <person name="Guy L."/>
            <person name="Ettema T.J."/>
        </authorList>
    </citation>
    <scope>NUCLEOTIDE SEQUENCE</scope>
</reference>
<dbReference type="SUPFAM" id="SSF53335">
    <property type="entry name" value="S-adenosyl-L-methionine-dependent methyltransferases"/>
    <property type="match status" value="1"/>
</dbReference>
<proteinExistence type="predicted"/>
<organism evidence="1">
    <name type="scientific">marine sediment metagenome</name>
    <dbReference type="NCBI Taxonomy" id="412755"/>
    <lineage>
        <taxon>unclassified sequences</taxon>
        <taxon>metagenomes</taxon>
        <taxon>ecological metagenomes</taxon>
    </lineage>
</organism>
<evidence type="ECO:0008006" key="2">
    <source>
        <dbReference type="Google" id="ProtNLM"/>
    </source>
</evidence>
<dbReference type="AlphaFoldDB" id="A0A0F9H741"/>
<dbReference type="InterPro" id="IPR029063">
    <property type="entry name" value="SAM-dependent_MTases_sf"/>
</dbReference>